<accession>V4B616</accession>
<dbReference type="STRING" id="225164.V4B616"/>
<evidence type="ECO:0000256" key="5">
    <source>
        <dbReference type="PIRNR" id="PIRNR017302"/>
    </source>
</evidence>
<dbReference type="GO" id="GO:0006364">
    <property type="term" value="P:rRNA processing"/>
    <property type="evidence" value="ECO:0007669"/>
    <property type="project" value="TreeGrafter"/>
</dbReference>
<dbReference type="OrthoDB" id="5072at2759"/>
<dbReference type="CTD" id="20245605"/>
<feature type="region of interest" description="Disordered" evidence="6">
    <location>
        <begin position="160"/>
        <end position="195"/>
    </location>
</feature>
<dbReference type="PANTHER" id="PTHR14211:SF7">
    <property type="entry name" value="RIBOSOME BIOGENESIS PROTEIN NOP53"/>
    <property type="match status" value="1"/>
</dbReference>
<dbReference type="AlphaFoldDB" id="V4B616"/>
<dbReference type="GO" id="GO:0005730">
    <property type="term" value="C:nucleolus"/>
    <property type="evidence" value="ECO:0007669"/>
    <property type="project" value="UniProtKB-SubCell"/>
</dbReference>
<reference evidence="7 8" key="1">
    <citation type="journal article" date="2013" name="Nature">
        <title>Insights into bilaterian evolution from three spiralian genomes.</title>
        <authorList>
            <person name="Simakov O."/>
            <person name="Marletaz F."/>
            <person name="Cho S.J."/>
            <person name="Edsinger-Gonzales E."/>
            <person name="Havlak P."/>
            <person name="Hellsten U."/>
            <person name="Kuo D.H."/>
            <person name="Larsson T."/>
            <person name="Lv J."/>
            <person name="Arendt D."/>
            <person name="Savage R."/>
            <person name="Osoegawa K."/>
            <person name="de Jong P."/>
            <person name="Grimwood J."/>
            <person name="Chapman J.A."/>
            <person name="Shapiro H."/>
            <person name="Aerts A."/>
            <person name="Otillar R.P."/>
            <person name="Terry A.Y."/>
            <person name="Boore J.L."/>
            <person name="Grigoriev I.V."/>
            <person name="Lindberg D.R."/>
            <person name="Seaver E.C."/>
            <person name="Weisblat D.A."/>
            <person name="Putnam N.H."/>
            <person name="Rokhsar D.S."/>
        </authorList>
    </citation>
    <scope>NUCLEOTIDE SEQUENCE [LARGE SCALE GENOMIC DNA]</scope>
</reference>
<organism evidence="7 8">
    <name type="scientific">Lottia gigantea</name>
    <name type="common">Giant owl limpet</name>
    <dbReference type="NCBI Taxonomy" id="225164"/>
    <lineage>
        <taxon>Eukaryota</taxon>
        <taxon>Metazoa</taxon>
        <taxon>Spiralia</taxon>
        <taxon>Lophotrochozoa</taxon>
        <taxon>Mollusca</taxon>
        <taxon>Gastropoda</taxon>
        <taxon>Patellogastropoda</taxon>
        <taxon>Lottioidea</taxon>
        <taxon>Lottiidae</taxon>
        <taxon>Lottia</taxon>
    </lineage>
</organism>
<keyword evidence="3 5" id="KW-0690">Ribosome biogenesis</keyword>
<evidence type="ECO:0000256" key="4">
    <source>
        <dbReference type="ARBA" id="ARBA00023242"/>
    </source>
</evidence>
<protein>
    <recommendedName>
        <fullName evidence="2 5">Ribosome biogenesis protein NOP53</fullName>
    </recommendedName>
</protein>
<dbReference type="GeneID" id="20245605"/>
<dbReference type="Pfam" id="PF07767">
    <property type="entry name" value="Nop53"/>
    <property type="match status" value="1"/>
</dbReference>
<feature type="region of interest" description="Disordered" evidence="6">
    <location>
        <begin position="235"/>
        <end position="289"/>
    </location>
</feature>
<evidence type="ECO:0000256" key="1">
    <source>
        <dbReference type="ARBA" id="ARBA00008838"/>
    </source>
</evidence>
<dbReference type="HOGENOM" id="CLU_035888_0_1_1"/>
<dbReference type="PIRSF" id="PIRSF017302">
    <property type="entry name" value="Gltscr2"/>
    <property type="match status" value="1"/>
</dbReference>
<dbReference type="KEGG" id="lgi:LOTGIDRAFT_203444"/>
<gene>
    <name evidence="7" type="ORF">LOTGIDRAFT_203444</name>
</gene>
<feature type="region of interest" description="Disordered" evidence="6">
    <location>
        <begin position="113"/>
        <end position="133"/>
    </location>
</feature>
<evidence type="ECO:0000256" key="6">
    <source>
        <dbReference type="SAM" id="MobiDB-lite"/>
    </source>
</evidence>
<feature type="region of interest" description="Disordered" evidence="6">
    <location>
        <begin position="51"/>
        <end position="82"/>
    </location>
</feature>
<dbReference type="GO" id="GO:0005654">
    <property type="term" value="C:nucleoplasm"/>
    <property type="evidence" value="ECO:0007669"/>
    <property type="project" value="UniProtKB-SubCell"/>
</dbReference>
<comment type="function">
    <text evidence="5">May play a role in ribosome biogenesis.</text>
</comment>
<feature type="compositionally biased region" description="Basic residues" evidence="6">
    <location>
        <begin position="119"/>
        <end position="128"/>
    </location>
</feature>
<comment type="similarity">
    <text evidence="1 5">Belongs to the NOP53 family.</text>
</comment>
<evidence type="ECO:0000313" key="7">
    <source>
        <dbReference type="EMBL" id="ESP02961.1"/>
    </source>
</evidence>
<proteinExistence type="inferred from homology"/>
<feature type="compositionally biased region" description="Acidic residues" evidence="6">
    <location>
        <begin position="246"/>
        <end position="259"/>
    </location>
</feature>
<evidence type="ECO:0000313" key="8">
    <source>
        <dbReference type="Proteomes" id="UP000030746"/>
    </source>
</evidence>
<comment type="subcellular location">
    <subcellularLocation>
        <location evidence="5">Nucleus</location>
        <location evidence="5">Nucleolus</location>
    </subcellularLocation>
    <subcellularLocation>
        <location evidence="5">Nucleus</location>
        <location evidence="5">Nucleoplasm</location>
    </subcellularLocation>
</comment>
<dbReference type="GO" id="GO:0000027">
    <property type="term" value="P:ribosomal large subunit assembly"/>
    <property type="evidence" value="ECO:0007669"/>
    <property type="project" value="UniProtKB-UniRule"/>
</dbReference>
<feature type="compositionally biased region" description="Basic and acidic residues" evidence="6">
    <location>
        <begin position="267"/>
        <end position="289"/>
    </location>
</feature>
<dbReference type="InterPro" id="IPR011687">
    <property type="entry name" value="Nop53/GLTSCR2"/>
</dbReference>
<name>V4B616_LOTGI</name>
<dbReference type="EMBL" id="KB200129">
    <property type="protein sequence ID" value="ESP02961.1"/>
    <property type="molecule type" value="Genomic_DNA"/>
</dbReference>
<sequence>MSKRKKKGWKSLDTGDLEDYFDERCFEERTGGVISTKSDSELFFVDKEKYNTTDGEKPNRRNKKLRCYSNLEPDPRIKPVSLGKCTHKKGLKRLHPEMKDRISGKLDEEFQSQIDKYHKSSQNRKSSRIRSQTVPEQNYDIWADIKPVVPKAGEDLISDVKTTKPVKIPKHKKEKPSAHKAIDTPHPGMSYNPAFDDHKKLLNKALKVELKKKKKEEEINKTTVHLNIEVKENKKKVTKVQKNKEEEIEDEEFSDEELESTGINPAVRREDRKTHKQKEHDRKVKLRDRQKNALKSIRIRESEVYRIKTFNKEFKAQETLTQIRQKKKEKLKVTKQFRTKRLGHAKYEAGDIDVQLGKEISGSLRKLKPEGNILSDRYKSFQKRNIIPAPSRIQKRKLGHVKFYEKRGHKEISEQAGFK</sequence>
<dbReference type="RefSeq" id="XP_009046431.1">
    <property type="nucleotide sequence ID" value="XM_009048183.1"/>
</dbReference>
<evidence type="ECO:0000256" key="2">
    <source>
        <dbReference type="ARBA" id="ARBA00018339"/>
    </source>
</evidence>
<evidence type="ECO:0000256" key="3">
    <source>
        <dbReference type="ARBA" id="ARBA00022517"/>
    </source>
</evidence>
<dbReference type="OMA" id="TEKWTHK"/>
<dbReference type="Proteomes" id="UP000030746">
    <property type="component" value="Unassembled WGS sequence"/>
</dbReference>
<keyword evidence="8" id="KW-1185">Reference proteome</keyword>
<dbReference type="GO" id="GO:0008097">
    <property type="term" value="F:5S rRNA binding"/>
    <property type="evidence" value="ECO:0007669"/>
    <property type="project" value="TreeGrafter"/>
</dbReference>
<dbReference type="PANTHER" id="PTHR14211">
    <property type="entry name" value="GLIOMA SUPPRESSOR CANDIDATE REGION GENE 2"/>
    <property type="match status" value="1"/>
</dbReference>
<keyword evidence="4 5" id="KW-0539">Nucleus</keyword>